<evidence type="ECO:0000313" key="1">
    <source>
        <dbReference type="EMBL" id="JAH53960.1"/>
    </source>
</evidence>
<reference evidence="1" key="1">
    <citation type="submission" date="2014-11" db="EMBL/GenBank/DDBJ databases">
        <authorList>
            <person name="Amaro Gonzalez C."/>
        </authorList>
    </citation>
    <scope>NUCLEOTIDE SEQUENCE</scope>
</reference>
<sequence length="28" mass="3275">MSRADLTIRCYLLELICKCSYLICFISC</sequence>
<dbReference type="EMBL" id="GBXM01054617">
    <property type="protein sequence ID" value="JAH53960.1"/>
    <property type="molecule type" value="Transcribed_RNA"/>
</dbReference>
<accession>A0A0E9TM73</accession>
<proteinExistence type="predicted"/>
<protein>
    <submittedName>
        <fullName evidence="1">Uncharacterized protein</fullName>
    </submittedName>
</protein>
<dbReference type="AlphaFoldDB" id="A0A0E9TM73"/>
<organism evidence="1">
    <name type="scientific">Anguilla anguilla</name>
    <name type="common">European freshwater eel</name>
    <name type="synonym">Muraena anguilla</name>
    <dbReference type="NCBI Taxonomy" id="7936"/>
    <lineage>
        <taxon>Eukaryota</taxon>
        <taxon>Metazoa</taxon>
        <taxon>Chordata</taxon>
        <taxon>Craniata</taxon>
        <taxon>Vertebrata</taxon>
        <taxon>Euteleostomi</taxon>
        <taxon>Actinopterygii</taxon>
        <taxon>Neopterygii</taxon>
        <taxon>Teleostei</taxon>
        <taxon>Anguilliformes</taxon>
        <taxon>Anguillidae</taxon>
        <taxon>Anguilla</taxon>
    </lineage>
</organism>
<reference evidence="1" key="2">
    <citation type="journal article" date="2015" name="Fish Shellfish Immunol.">
        <title>Early steps in the European eel (Anguilla anguilla)-Vibrio vulnificus interaction in the gills: Role of the RtxA13 toxin.</title>
        <authorList>
            <person name="Callol A."/>
            <person name="Pajuelo D."/>
            <person name="Ebbesson L."/>
            <person name="Teles M."/>
            <person name="MacKenzie S."/>
            <person name="Amaro C."/>
        </authorList>
    </citation>
    <scope>NUCLEOTIDE SEQUENCE</scope>
</reference>
<name>A0A0E9TM73_ANGAN</name>